<evidence type="ECO:0000259" key="2">
    <source>
        <dbReference type="PROSITE" id="PS51406"/>
    </source>
</evidence>
<sequence>MASAAGGSGAECALKCELQFVRCCSAAAFVSETKTCIFWAEGNADFSSLVPGGSVYRKDKRRPDAGTFRLVQADGRTFQVIQHRSKGCLSFARGWVEYVRGFSDDTDFWTGLHKIHQLTGSSPKTLRVEATTWSDVLYVGEYSGFSVGSAINSYTMNYGSYLSSSSNMTSDSLAHNNGMQFSTMDRDNDGHSASCSVSRGNAGWWFKACSRSNPNGLYRDTASTDMHSVYWTGATSGSNEALKSIRLMLQLA</sequence>
<organism evidence="3 4">
    <name type="scientific">Macrostomum lignano</name>
    <dbReference type="NCBI Taxonomy" id="282301"/>
    <lineage>
        <taxon>Eukaryota</taxon>
        <taxon>Metazoa</taxon>
        <taxon>Spiralia</taxon>
        <taxon>Lophotrochozoa</taxon>
        <taxon>Platyhelminthes</taxon>
        <taxon>Rhabditophora</taxon>
        <taxon>Macrostomorpha</taxon>
        <taxon>Macrostomida</taxon>
        <taxon>Macrostomidae</taxon>
        <taxon>Macrostomum</taxon>
    </lineage>
</organism>
<dbReference type="GO" id="GO:0005615">
    <property type="term" value="C:extracellular space"/>
    <property type="evidence" value="ECO:0007669"/>
    <property type="project" value="TreeGrafter"/>
</dbReference>
<dbReference type="PANTHER" id="PTHR19143">
    <property type="entry name" value="FIBRINOGEN/TENASCIN/ANGIOPOEITIN"/>
    <property type="match status" value="1"/>
</dbReference>
<evidence type="ECO:0000313" key="3">
    <source>
        <dbReference type="EMBL" id="PAA57607.1"/>
    </source>
</evidence>
<dbReference type="InterPro" id="IPR036056">
    <property type="entry name" value="Fibrinogen-like_C"/>
</dbReference>
<proteinExistence type="predicted"/>
<dbReference type="InterPro" id="IPR050373">
    <property type="entry name" value="Fibrinogen_C-term_domain"/>
</dbReference>
<dbReference type="PROSITE" id="PS00514">
    <property type="entry name" value="FIBRINOGEN_C_1"/>
    <property type="match status" value="1"/>
</dbReference>
<dbReference type="InterPro" id="IPR002181">
    <property type="entry name" value="Fibrinogen_a/b/g_C_dom"/>
</dbReference>
<dbReference type="InterPro" id="IPR020837">
    <property type="entry name" value="Fibrinogen_CS"/>
</dbReference>
<comment type="caution">
    <text evidence="3">The sequence shown here is derived from an EMBL/GenBank/DDBJ whole genome shotgun (WGS) entry which is preliminary data.</text>
</comment>
<dbReference type="SMART" id="SM00186">
    <property type="entry name" value="FBG"/>
    <property type="match status" value="1"/>
</dbReference>
<dbReference type="PROSITE" id="PS51406">
    <property type="entry name" value="FIBRINOGEN_C_2"/>
    <property type="match status" value="1"/>
</dbReference>
<protein>
    <recommendedName>
        <fullName evidence="2">Fibrinogen C-terminal domain-containing protein</fullName>
    </recommendedName>
</protein>
<evidence type="ECO:0000256" key="1">
    <source>
        <dbReference type="ARBA" id="ARBA00023157"/>
    </source>
</evidence>
<name>A0A267E9Q4_9PLAT</name>
<evidence type="ECO:0000313" key="4">
    <source>
        <dbReference type="Proteomes" id="UP000215902"/>
    </source>
</evidence>
<dbReference type="InterPro" id="IPR014716">
    <property type="entry name" value="Fibrinogen_a/b/g_C_1"/>
</dbReference>
<keyword evidence="1" id="KW-1015">Disulfide bond</keyword>
<gene>
    <name evidence="3" type="ORF">BOX15_Mlig017611g1</name>
</gene>
<dbReference type="SUPFAM" id="SSF56496">
    <property type="entry name" value="Fibrinogen C-terminal domain-like"/>
    <property type="match status" value="1"/>
</dbReference>
<reference evidence="3 4" key="1">
    <citation type="submission" date="2017-06" db="EMBL/GenBank/DDBJ databases">
        <title>A platform for efficient transgenesis in Macrostomum lignano, a flatworm model organism for stem cell research.</title>
        <authorList>
            <person name="Berezikov E."/>
        </authorList>
    </citation>
    <scope>NUCLEOTIDE SEQUENCE [LARGE SCALE GENOMIC DNA]</scope>
    <source>
        <strain evidence="3">DV1</strain>
        <tissue evidence="3">Whole organism</tissue>
    </source>
</reference>
<dbReference type="OrthoDB" id="6345539at2759"/>
<dbReference type="Proteomes" id="UP000215902">
    <property type="component" value="Unassembled WGS sequence"/>
</dbReference>
<dbReference type="EMBL" id="NIVC01002466">
    <property type="protein sequence ID" value="PAA57607.1"/>
    <property type="molecule type" value="Genomic_DNA"/>
</dbReference>
<dbReference type="STRING" id="282301.A0A267E9Q4"/>
<dbReference type="Gene3D" id="3.90.215.10">
    <property type="entry name" value="Gamma Fibrinogen, chain A, domain 1"/>
    <property type="match status" value="1"/>
</dbReference>
<dbReference type="PANTHER" id="PTHR19143:SF327">
    <property type="entry name" value="FI21813P1-RELATED"/>
    <property type="match status" value="1"/>
</dbReference>
<accession>A0A267E9Q4</accession>
<keyword evidence="4" id="KW-1185">Reference proteome</keyword>
<feature type="domain" description="Fibrinogen C-terminal" evidence="2">
    <location>
        <begin position="27"/>
        <end position="252"/>
    </location>
</feature>
<dbReference type="AlphaFoldDB" id="A0A267E9Q4"/>
<dbReference type="Pfam" id="PF00147">
    <property type="entry name" value="Fibrinogen_C"/>
    <property type="match status" value="1"/>
</dbReference>